<dbReference type="Gene3D" id="3.30.565.10">
    <property type="entry name" value="Histidine kinase-like ATPase, C-terminal domain"/>
    <property type="match status" value="1"/>
</dbReference>
<dbReference type="PANTHER" id="PTHR24421:SF10">
    <property type="entry name" value="NITRATE_NITRITE SENSOR PROTEIN NARQ"/>
    <property type="match status" value="1"/>
</dbReference>
<evidence type="ECO:0000256" key="8">
    <source>
        <dbReference type="ARBA" id="ARBA00023012"/>
    </source>
</evidence>
<dbReference type="InterPro" id="IPR050482">
    <property type="entry name" value="Sensor_HK_TwoCompSys"/>
</dbReference>
<feature type="coiled-coil region" evidence="9">
    <location>
        <begin position="175"/>
        <end position="202"/>
    </location>
</feature>
<feature type="region of interest" description="Disordered" evidence="10">
    <location>
        <begin position="355"/>
        <end position="374"/>
    </location>
</feature>
<dbReference type="SMART" id="SM00387">
    <property type="entry name" value="HATPase_c"/>
    <property type="match status" value="1"/>
</dbReference>
<dbReference type="PANTHER" id="PTHR24421">
    <property type="entry name" value="NITRATE/NITRITE SENSOR PROTEIN NARX-RELATED"/>
    <property type="match status" value="1"/>
</dbReference>
<sequence>MGIGGRDDPRLPTAAPEKGAERGALDEPVRPPPTRSGVLVDVIVAAAVFLYNLPIQGIPAGGASLLALLVPVGLCLPYVWRRRHPVAVFVVILLTAYVQLGLGIELLVADLMLVLALVGLAARDVPARSVPAAGLTIAWVVLASALHQAHQSLTLGDVAVLVLLPITAWVSGQLTRTRRQHIQGLEERNRQLEREREIQVRMAAAEERARIAREIHDVVSHNLSAVTLLADGAASTVRTDPEQARTAMITVRDTGREAMTQMRSMLSVLRSDDDADLGPQPGLADLDALVDEARAAGSPVRVNVAGDAGDLPAGTQLTIYRIVQESLTNVRKHAGDVDDVEVAITYGENEIEARVSDDGRGDPVPTADGPGHGLLGMRERVTALEGTLHTGPTGDGYQVRAVLPRRRNP</sequence>
<accession>A0ABQ6IVU8</accession>
<name>A0ABQ6IVU8_9MICO</name>
<comment type="catalytic activity">
    <reaction evidence="1">
        <text>ATP + protein L-histidine = ADP + protein N-phospho-L-histidine.</text>
        <dbReference type="EC" id="2.7.13.3"/>
    </reaction>
</comment>
<proteinExistence type="predicted"/>
<dbReference type="Pfam" id="PF23539">
    <property type="entry name" value="DUF7134"/>
    <property type="match status" value="1"/>
</dbReference>
<keyword evidence="6 13" id="KW-0418">Kinase</keyword>
<keyword evidence="3" id="KW-0597">Phosphoprotein</keyword>
<keyword evidence="7" id="KW-0067">ATP-binding</keyword>
<evidence type="ECO:0000313" key="14">
    <source>
        <dbReference type="Proteomes" id="UP001157126"/>
    </source>
</evidence>
<dbReference type="Gene3D" id="1.20.5.1930">
    <property type="match status" value="1"/>
</dbReference>
<dbReference type="SUPFAM" id="SSF55874">
    <property type="entry name" value="ATPase domain of HSP90 chaperone/DNA topoisomerase II/histidine kinase"/>
    <property type="match status" value="1"/>
</dbReference>
<dbReference type="Pfam" id="PF02518">
    <property type="entry name" value="HATPase_c"/>
    <property type="match status" value="1"/>
</dbReference>
<keyword evidence="14" id="KW-1185">Reference proteome</keyword>
<evidence type="ECO:0000259" key="12">
    <source>
        <dbReference type="SMART" id="SM00387"/>
    </source>
</evidence>
<keyword evidence="11" id="KW-0472">Membrane</keyword>
<feature type="compositionally biased region" description="Basic and acidic residues" evidence="10">
    <location>
        <begin position="18"/>
        <end position="29"/>
    </location>
</feature>
<reference evidence="14" key="1">
    <citation type="journal article" date="2019" name="Int. J. Syst. Evol. Microbiol.">
        <title>The Global Catalogue of Microorganisms (GCM) 10K type strain sequencing project: providing services to taxonomists for standard genome sequencing and annotation.</title>
        <authorList>
            <consortium name="The Broad Institute Genomics Platform"/>
            <consortium name="The Broad Institute Genome Sequencing Center for Infectious Disease"/>
            <person name="Wu L."/>
            <person name="Ma J."/>
        </authorList>
    </citation>
    <scope>NUCLEOTIDE SEQUENCE [LARGE SCALE GENOMIC DNA]</scope>
    <source>
        <strain evidence="14">NBRC 113072</strain>
    </source>
</reference>
<dbReference type="InterPro" id="IPR011712">
    <property type="entry name" value="Sig_transdc_His_kin_sub3_dim/P"/>
</dbReference>
<evidence type="ECO:0000313" key="13">
    <source>
        <dbReference type="EMBL" id="GMA41741.1"/>
    </source>
</evidence>
<feature type="transmembrane region" description="Helical" evidence="11">
    <location>
        <begin position="60"/>
        <end position="80"/>
    </location>
</feature>
<evidence type="ECO:0000256" key="1">
    <source>
        <dbReference type="ARBA" id="ARBA00000085"/>
    </source>
</evidence>
<evidence type="ECO:0000256" key="11">
    <source>
        <dbReference type="SAM" id="Phobius"/>
    </source>
</evidence>
<protein>
    <recommendedName>
        <fullName evidence="2">histidine kinase</fullName>
        <ecNumber evidence="2">2.7.13.3</ecNumber>
    </recommendedName>
</protein>
<feature type="domain" description="Histidine kinase/HSP90-like ATPase" evidence="12">
    <location>
        <begin position="314"/>
        <end position="407"/>
    </location>
</feature>
<dbReference type="EMBL" id="BSUO01000001">
    <property type="protein sequence ID" value="GMA41741.1"/>
    <property type="molecule type" value="Genomic_DNA"/>
</dbReference>
<feature type="transmembrane region" description="Helical" evidence="11">
    <location>
        <begin position="130"/>
        <end position="147"/>
    </location>
</feature>
<feature type="compositionally biased region" description="Basic and acidic residues" evidence="10">
    <location>
        <begin position="1"/>
        <end position="10"/>
    </location>
</feature>
<keyword evidence="11" id="KW-0812">Transmembrane</keyword>
<comment type="caution">
    <text evidence="13">The sequence shown here is derived from an EMBL/GenBank/DDBJ whole genome shotgun (WGS) entry which is preliminary data.</text>
</comment>
<gene>
    <name evidence="13" type="ORF">GCM10025883_37860</name>
</gene>
<evidence type="ECO:0000256" key="4">
    <source>
        <dbReference type="ARBA" id="ARBA00022679"/>
    </source>
</evidence>
<keyword evidence="8" id="KW-0902">Two-component regulatory system</keyword>
<organism evidence="13 14">
    <name type="scientific">Mobilicoccus caccae</name>
    <dbReference type="NCBI Taxonomy" id="1859295"/>
    <lineage>
        <taxon>Bacteria</taxon>
        <taxon>Bacillati</taxon>
        <taxon>Actinomycetota</taxon>
        <taxon>Actinomycetes</taxon>
        <taxon>Micrococcales</taxon>
        <taxon>Dermatophilaceae</taxon>
        <taxon>Mobilicoccus</taxon>
    </lineage>
</organism>
<dbReference type="InterPro" id="IPR036890">
    <property type="entry name" value="HATPase_C_sf"/>
</dbReference>
<keyword evidence="9" id="KW-0175">Coiled coil</keyword>
<evidence type="ECO:0000256" key="9">
    <source>
        <dbReference type="SAM" id="Coils"/>
    </source>
</evidence>
<dbReference type="Pfam" id="PF07730">
    <property type="entry name" value="HisKA_3"/>
    <property type="match status" value="1"/>
</dbReference>
<dbReference type="EC" id="2.7.13.3" evidence="2"/>
<feature type="transmembrane region" description="Helical" evidence="11">
    <location>
        <begin position="153"/>
        <end position="172"/>
    </location>
</feature>
<keyword evidence="11" id="KW-1133">Transmembrane helix</keyword>
<dbReference type="GO" id="GO:0016301">
    <property type="term" value="F:kinase activity"/>
    <property type="evidence" value="ECO:0007669"/>
    <property type="project" value="UniProtKB-KW"/>
</dbReference>
<dbReference type="InterPro" id="IPR055558">
    <property type="entry name" value="DUF7134"/>
</dbReference>
<evidence type="ECO:0000256" key="2">
    <source>
        <dbReference type="ARBA" id="ARBA00012438"/>
    </source>
</evidence>
<evidence type="ECO:0000256" key="3">
    <source>
        <dbReference type="ARBA" id="ARBA00022553"/>
    </source>
</evidence>
<dbReference type="Proteomes" id="UP001157126">
    <property type="component" value="Unassembled WGS sequence"/>
</dbReference>
<evidence type="ECO:0000256" key="10">
    <source>
        <dbReference type="SAM" id="MobiDB-lite"/>
    </source>
</evidence>
<dbReference type="CDD" id="cd16917">
    <property type="entry name" value="HATPase_UhpB-NarQ-NarX-like"/>
    <property type="match status" value="1"/>
</dbReference>
<evidence type="ECO:0000256" key="7">
    <source>
        <dbReference type="ARBA" id="ARBA00022840"/>
    </source>
</evidence>
<dbReference type="InterPro" id="IPR003594">
    <property type="entry name" value="HATPase_dom"/>
</dbReference>
<evidence type="ECO:0000256" key="6">
    <source>
        <dbReference type="ARBA" id="ARBA00022777"/>
    </source>
</evidence>
<evidence type="ECO:0000256" key="5">
    <source>
        <dbReference type="ARBA" id="ARBA00022741"/>
    </source>
</evidence>
<keyword evidence="4" id="KW-0808">Transferase</keyword>
<dbReference type="RefSeq" id="WP_284305263.1">
    <property type="nucleotide sequence ID" value="NZ_BSUO01000001.1"/>
</dbReference>
<keyword evidence="5" id="KW-0547">Nucleotide-binding</keyword>
<feature type="transmembrane region" description="Helical" evidence="11">
    <location>
        <begin position="86"/>
        <end position="118"/>
    </location>
</feature>
<feature type="region of interest" description="Disordered" evidence="10">
    <location>
        <begin position="1"/>
        <end position="32"/>
    </location>
</feature>